<evidence type="ECO:0000313" key="6">
    <source>
        <dbReference type="Proteomes" id="UP000185728"/>
    </source>
</evidence>
<dbReference type="Proteomes" id="UP000185728">
    <property type="component" value="Unassembled WGS sequence"/>
</dbReference>
<name>A0ABY1KQ15_9FLAO</name>
<dbReference type="InterPro" id="IPR000184">
    <property type="entry name" value="Bac_surfAg_D15"/>
</dbReference>
<keyword evidence="3" id="KW-0732">Signal</keyword>
<keyword evidence="2" id="KW-0472">Membrane</keyword>
<sequence>MAHINKILMLALCLVHSGQLMAQKQAQGSQDSIVKNLKVSAFPVAFYTPETAFGFGGIGIANFWLKGEQRETRPSSVQLGLSYTTKSQLLLYMPFEFYKKNERWRLLGELGFYKYFYNFYGVGIDSREEDEETYEVTFPRARLALMRDVWPNFYVGIGYEFDSFSSLKIEEGGILEASDVPGKRDGTLSNIGIRVFYDTRDNVFFPTEGVYIQGNLFTSSKILGASFKYSKFELDSRYYQKVGKKQVIAANLFLGGSSKNTPFYDLFYLGSKRTRGINNRRFQDTSELSMVLEYRFPIAGRFGGAVFGSSGTVTPTLNEAFSSAYKNAGGVGIRYIINKRDGVRIRADYGMSGEGGNFYFTIKEAF</sequence>
<dbReference type="Pfam" id="PF01103">
    <property type="entry name" value="Omp85"/>
    <property type="match status" value="1"/>
</dbReference>
<feature type="chain" id="PRO_5045581633" evidence="3">
    <location>
        <begin position="23"/>
        <end position="366"/>
    </location>
</feature>
<protein>
    <submittedName>
        <fullName evidence="5">Surface antigen</fullName>
    </submittedName>
</protein>
<evidence type="ECO:0000259" key="4">
    <source>
        <dbReference type="Pfam" id="PF01103"/>
    </source>
</evidence>
<accession>A0ABY1KQ15</accession>
<organism evidence="5 6">
    <name type="scientific">Zobellia uliginosa</name>
    <dbReference type="NCBI Taxonomy" id="143224"/>
    <lineage>
        <taxon>Bacteria</taxon>
        <taxon>Pseudomonadati</taxon>
        <taxon>Bacteroidota</taxon>
        <taxon>Flavobacteriia</taxon>
        <taxon>Flavobacteriales</taxon>
        <taxon>Flavobacteriaceae</taxon>
        <taxon>Zobellia</taxon>
    </lineage>
</organism>
<feature type="domain" description="Bacterial surface antigen (D15)" evidence="4">
    <location>
        <begin position="78"/>
        <end position="362"/>
    </location>
</feature>
<feature type="signal peptide" evidence="3">
    <location>
        <begin position="1"/>
        <end position="22"/>
    </location>
</feature>
<dbReference type="EMBL" id="FTOB01000003">
    <property type="protein sequence ID" value="SIS63754.1"/>
    <property type="molecule type" value="Genomic_DNA"/>
</dbReference>
<proteinExistence type="predicted"/>
<comment type="caution">
    <text evidence="5">The sequence shown here is derived from an EMBL/GenBank/DDBJ whole genome shotgun (WGS) entry which is preliminary data.</text>
</comment>
<gene>
    <name evidence="5" type="ORF">SAMN05421766_10360</name>
</gene>
<evidence type="ECO:0000313" key="5">
    <source>
        <dbReference type="EMBL" id="SIS63754.1"/>
    </source>
</evidence>
<evidence type="ECO:0000256" key="2">
    <source>
        <dbReference type="ARBA" id="ARBA00023136"/>
    </source>
</evidence>
<evidence type="ECO:0000256" key="1">
    <source>
        <dbReference type="ARBA" id="ARBA00004370"/>
    </source>
</evidence>
<evidence type="ECO:0000256" key="3">
    <source>
        <dbReference type="SAM" id="SignalP"/>
    </source>
</evidence>
<dbReference type="Gene3D" id="2.40.160.50">
    <property type="entry name" value="membrane protein fhac: a member of the omp85/tpsb transporter family"/>
    <property type="match status" value="1"/>
</dbReference>
<keyword evidence="6" id="KW-1185">Reference proteome</keyword>
<dbReference type="RefSeq" id="WP_076454891.1">
    <property type="nucleotide sequence ID" value="NZ_FTOB01000003.1"/>
</dbReference>
<comment type="subcellular location">
    <subcellularLocation>
        <location evidence="1">Membrane</location>
    </subcellularLocation>
</comment>
<reference evidence="5 6" key="1">
    <citation type="submission" date="2017-01" db="EMBL/GenBank/DDBJ databases">
        <authorList>
            <person name="Varghese N."/>
            <person name="Submissions S."/>
        </authorList>
    </citation>
    <scope>NUCLEOTIDE SEQUENCE [LARGE SCALE GENOMIC DNA]</scope>
    <source>
        <strain evidence="5 6">DSM 2061</strain>
    </source>
</reference>